<gene>
    <name evidence="1" type="ORF">HaLaN_17203</name>
</gene>
<feature type="non-terminal residue" evidence="1">
    <location>
        <position position="1"/>
    </location>
</feature>
<name>A0A699ZNR3_HAELA</name>
<dbReference type="GO" id="GO:0016491">
    <property type="term" value="F:oxidoreductase activity"/>
    <property type="evidence" value="ECO:0007669"/>
    <property type="project" value="InterPro"/>
</dbReference>
<accession>A0A699ZNR3</accession>
<organism evidence="1 2">
    <name type="scientific">Haematococcus lacustris</name>
    <name type="common">Green alga</name>
    <name type="synonym">Haematococcus pluvialis</name>
    <dbReference type="NCBI Taxonomy" id="44745"/>
    <lineage>
        <taxon>Eukaryota</taxon>
        <taxon>Viridiplantae</taxon>
        <taxon>Chlorophyta</taxon>
        <taxon>core chlorophytes</taxon>
        <taxon>Chlorophyceae</taxon>
        <taxon>CS clade</taxon>
        <taxon>Chlamydomonadales</taxon>
        <taxon>Haematococcaceae</taxon>
        <taxon>Haematococcus</taxon>
    </lineage>
</organism>
<comment type="caution">
    <text evidence="1">The sequence shown here is derived from an EMBL/GenBank/DDBJ whole genome shotgun (WGS) entry which is preliminary data.</text>
</comment>
<keyword evidence="2" id="KW-1185">Reference proteome</keyword>
<dbReference type="Proteomes" id="UP000485058">
    <property type="component" value="Unassembled WGS sequence"/>
</dbReference>
<proteinExistence type="predicted"/>
<sequence length="134" mass="15436">LVMITFLQHTHPSLPHYDDKEWDWLRGALATVDRSYGVLDHVFHQSYGVLDHVFHHIADTHVCHHLFSYMPHYHAQEATEAMKKVLGPYYAQDKRNVFQALWQDLAACPFVTVDAPGEATYWFQQGTAGKAKQS</sequence>
<dbReference type="EMBL" id="BLLF01001579">
    <property type="protein sequence ID" value="GFH20128.1"/>
    <property type="molecule type" value="Genomic_DNA"/>
</dbReference>
<reference evidence="1 2" key="1">
    <citation type="submission" date="2020-02" db="EMBL/GenBank/DDBJ databases">
        <title>Draft genome sequence of Haematococcus lacustris strain NIES-144.</title>
        <authorList>
            <person name="Morimoto D."/>
            <person name="Nakagawa S."/>
            <person name="Yoshida T."/>
            <person name="Sawayama S."/>
        </authorList>
    </citation>
    <scope>NUCLEOTIDE SEQUENCE [LARGE SCALE GENOMIC DNA]</scope>
    <source>
        <strain evidence="1 2">NIES-144</strain>
    </source>
</reference>
<evidence type="ECO:0000313" key="1">
    <source>
        <dbReference type="EMBL" id="GFH20128.1"/>
    </source>
</evidence>
<dbReference type="InterPro" id="IPR012171">
    <property type="entry name" value="Fatty_acid_desaturase"/>
</dbReference>
<dbReference type="PANTHER" id="PTHR32100">
    <property type="entry name" value="OMEGA-6 FATTY ACID DESATURASE, CHLOROPLASTIC"/>
    <property type="match status" value="1"/>
</dbReference>
<dbReference type="AlphaFoldDB" id="A0A699ZNR3"/>
<protein>
    <submittedName>
        <fullName evidence="1">FA_desaturase domain-containing protein</fullName>
    </submittedName>
</protein>
<evidence type="ECO:0000313" key="2">
    <source>
        <dbReference type="Proteomes" id="UP000485058"/>
    </source>
</evidence>